<feature type="compositionally biased region" description="Low complexity" evidence="1">
    <location>
        <begin position="171"/>
        <end position="182"/>
    </location>
</feature>
<evidence type="ECO:0000259" key="4">
    <source>
        <dbReference type="Pfam" id="PF07987"/>
    </source>
</evidence>
<dbReference type="Proteomes" id="UP001556631">
    <property type="component" value="Unassembled WGS sequence"/>
</dbReference>
<reference evidence="5 6" key="1">
    <citation type="submission" date="2024-07" db="EMBL/GenBank/DDBJ databases">
        <authorList>
            <person name="Lee S."/>
            <person name="Kang M."/>
        </authorList>
    </citation>
    <scope>NUCLEOTIDE SEQUENCE [LARGE SCALE GENOMIC DNA]</scope>
    <source>
        <strain evidence="5 6">DS6</strain>
    </source>
</reference>
<feature type="chain" id="PRO_5046869130" evidence="3">
    <location>
        <begin position="30"/>
        <end position="225"/>
    </location>
</feature>
<evidence type="ECO:0000256" key="3">
    <source>
        <dbReference type="SAM" id="SignalP"/>
    </source>
</evidence>
<dbReference type="EMBL" id="JBFPJR010000022">
    <property type="protein sequence ID" value="MEX0428520.1"/>
    <property type="molecule type" value="Genomic_DNA"/>
</dbReference>
<keyword evidence="3" id="KW-0732">Signal</keyword>
<accession>A0ABV3T165</accession>
<feature type="region of interest" description="Disordered" evidence="1">
    <location>
        <begin position="167"/>
        <end position="197"/>
    </location>
</feature>
<dbReference type="InterPro" id="IPR012533">
    <property type="entry name" value="YcnI-copper_dom"/>
</dbReference>
<comment type="caution">
    <text evidence="5">The sequence shown here is derived from an EMBL/GenBank/DDBJ whole genome shotgun (WGS) entry which is preliminary data.</text>
</comment>
<dbReference type="Pfam" id="PF07987">
    <property type="entry name" value="DUF1775"/>
    <property type="match status" value="1"/>
</dbReference>
<keyword evidence="6" id="KW-1185">Reference proteome</keyword>
<feature type="domain" description="YncI copper-binding" evidence="4">
    <location>
        <begin position="30"/>
        <end position="165"/>
    </location>
</feature>
<evidence type="ECO:0000313" key="5">
    <source>
        <dbReference type="EMBL" id="MEX0428520.1"/>
    </source>
</evidence>
<sequence>MNSNRIARLVPAAALAAGAVLLAAGPASAHVTVNPNEVPGGGYSKLTFRVPTESDTASTTKLQVYFPADSGLQSVSVKPHPGWSAKVAKKGDTVTRITWTPDAKADAIKPGEFDEFDVSVGPLPKTGTLTFKALQTYSDGSVVRWIEVPKSGQAEPEHPAPVLTVVPSDQATPTAGGTATSADSEDADAAKADDDGGSTTGPWILSIIAVVLGGGALANSFRKRA</sequence>
<protein>
    <submittedName>
        <fullName evidence="5">YcnI family protein</fullName>
    </submittedName>
</protein>
<evidence type="ECO:0000256" key="2">
    <source>
        <dbReference type="SAM" id="Phobius"/>
    </source>
</evidence>
<dbReference type="Gene3D" id="2.60.40.2230">
    <property type="entry name" value="Uncharacterised protein YcnI-like PF07987, DUF1775"/>
    <property type="match status" value="1"/>
</dbReference>
<name>A0ABV3T165_9ACTN</name>
<organism evidence="5 6">
    <name type="scientific">Nocardioides eburneus</name>
    <dbReference type="NCBI Taxonomy" id="3231482"/>
    <lineage>
        <taxon>Bacteria</taxon>
        <taxon>Bacillati</taxon>
        <taxon>Actinomycetota</taxon>
        <taxon>Actinomycetes</taxon>
        <taxon>Propionibacteriales</taxon>
        <taxon>Nocardioidaceae</taxon>
        <taxon>Nocardioides</taxon>
    </lineage>
</organism>
<proteinExistence type="predicted"/>
<keyword evidence="2" id="KW-0812">Transmembrane</keyword>
<gene>
    <name evidence="5" type="ORF">AB3X52_12890</name>
</gene>
<evidence type="ECO:0000256" key="1">
    <source>
        <dbReference type="SAM" id="MobiDB-lite"/>
    </source>
</evidence>
<keyword evidence="2" id="KW-0472">Membrane</keyword>
<feature type="transmembrane region" description="Helical" evidence="2">
    <location>
        <begin position="203"/>
        <end position="221"/>
    </location>
</feature>
<dbReference type="RefSeq" id="WP_367994491.1">
    <property type="nucleotide sequence ID" value="NZ_JBFPJR010000022.1"/>
</dbReference>
<dbReference type="CDD" id="cd08545">
    <property type="entry name" value="YcnI_like"/>
    <property type="match status" value="1"/>
</dbReference>
<dbReference type="InterPro" id="IPR038507">
    <property type="entry name" value="YcnI-like_sf"/>
</dbReference>
<evidence type="ECO:0000313" key="6">
    <source>
        <dbReference type="Proteomes" id="UP001556631"/>
    </source>
</evidence>
<keyword evidence="2" id="KW-1133">Transmembrane helix</keyword>
<feature type="signal peptide" evidence="3">
    <location>
        <begin position="1"/>
        <end position="29"/>
    </location>
</feature>